<dbReference type="PROSITE" id="PS00463">
    <property type="entry name" value="ZN2_CY6_FUNGAL_1"/>
    <property type="match status" value="1"/>
</dbReference>
<dbReference type="PANTHER" id="PTHR47785">
    <property type="entry name" value="ZN(II)2CYS6 TRANSCRIPTION FACTOR (EUROFUNG)-RELATED-RELATED"/>
    <property type="match status" value="1"/>
</dbReference>
<feature type="non-terminal residue" evidence="4">
    <location>
        <position position="555"/>
    </location>
</feature>
<dbReference type="CDD" id="cd12148">
    <property type="entry name" value="fungal_TF_MHR"/>
    <property type="match status" value="1"/>
</dbReference>
<keyword evidence="1" id="KW-0539">Nucleus</keyword>
<reference evidence="4 5" key="1">
    <citation type="submission" date="2016-04" db="EMBL/GenBank/DDBJ databases">
        <title>A degradative enzymes factory behind the ericoid mycorrhizal symbiosis.</title>
        <authorList>
            <consortium name="DOE Joint Genome Institute"/>
            <person name="Martino E."/>
            <person name="Morin E."/>
            <person name="Grelet G."/>
            <person name="Kuo A."/>
            <person name="Kohler A."/>
            <person name="Daghino S."/>
            <person name="Barry K."/>
            <person name="Choi C."/>
            <person name="Cichocki N."/>
            <person name="Clum A."/>
            <person name="Copeland A."/>
            <person name="Hainaut M."/>
            <person name="Haridas S."/>
            <person name="Labutti K."/>
            <person name="Lindquist E."/>
            <person name="Lipzen A."/>
            <person name="Khouja H.-R."/>
            <person name="Murat C."/>
            <person name="Ohm R."/>
            <person name="Olson A."/>
            <person name="Spatafora J."/>
            <person name="Veneault-Fourrey C."/>
            <person name="Henrissat B."/>
            <person name="Grigoriev I."/>
            <person name="Martin F."/>
            <person name="Perotto S."/>
        </authorList>
    </citation>
    <scope>NUCLEOTIDE SEQUENCE [LARGE SCALE GENOMIC DNA]</scope>
    <source>
        <strain evidence="4 5">F</strain>
    </source>
</reference>
<accession>A0A2J6RT38</accession>
<dbReference type="CDD" id="cd00067">
    <property type="entry name" value="GAL4"/>
    <property type="match status" value="1"/>
</dbReference>
<protein>
    <recommendedName>
        <fullName evidence="3">Zn(2)-C6 fungal-type domain-containing protein</fullName>
    </recommendedName>
</protein>
<dbReference type="EMBL" id="KZ613944">
    <property type="protein sequence ID" value="PMD41674.1"/>
    <property type="molecule type" value="Genomic_DNA"/>
</dbReference>
<dbReference type="STRING" id="1149755.A0A2J6RT38"/>
<evidence type="ECO:0000313" key="5">
    <source>
        <dbReference type="Proteomes" id="UP000235786"/>
    </source>
</evidence>
<dbReference type="PROSITE" id="PS50048">
    <property type="entry name" value="ZN2_CY6_FUNGAL_2"/>
    <property type="match status" value="1"/>
</dbReference>
<dbReference type="GO" id="GO:0008270">
    <property type="term" value="F:zinc ion binding"/>
    <property type="evidence" value="ECO:0007669"/>
    <property type="project" value="InterPro"/>
</dbReference>
<dbReference type="Gene3D" id="4.10.240.10">
    <property type="entry name" value="Zn(2)-C6 fungal-type DNA-binding domain"/>
    <property type="match status" value="1"/>
</dbReference>
<organism evidence="4 5">
    <name type="scientific">Hyaloscypha variabilis (strain UAMH 11265 / GT02V1 / F)</name>
    <name type="common">Meliniomyces variabilis</name>
    <dbReference type="NCBI Taxonomy" id="1149755"/>
    <lineage>
        <taxon>Eukaryota</taxon>
        <taxon>Fungi</taxon>
        <taxon>Dikarya</taxon>
        <taxon>Ascomycota</taxon>
        <taxon>Pezizomycotina</taxon>
        <taxon>Leotiomycetes</taxon>
        <taxon>Helotiales</taxon>
        <taxon>Hyaloscyphaceae</taxon>
        <taxon>Hyaloscypha</taxon>
        <taxon>Hyaloscypha variabilis</taxon>
    </lineage>
</organism>
<name>A0A2J6RT38_HYAVF</name>
<evidence type="ECO:0000256" key="1">
    <source>
        <dbReference type="ARBA" id="ARBA00023242"/>
    </source>
</evidence>
<feature type="domain" description="Zn(2)-C6 fungal-type" evidence="3">
    <location>
        <begin position="19"/>
        <end position="49"/>
    </location>
</feature>
<dbReference type="PANTHER" id="PTHR47785:SF7">
    <property type="entry name" value="ZN(II)2CYS6 TRANSCRIPTION FACTOR (EUROFUNG)"/>
    <property type="match status" value="1"/>
</dbReference>
<dbReference type="InterPro" id="IPR001138">
    <property type="entry name" value="Zn2Cys6_DnaBD"/>
</dbReference>
<evidence type="ECO:0000256" key="2">
    <source>
        <dbReference type="SAM" id="MobiDB-lite"/>
    </source>
</evidence>
<dbReference type="OrthoDB" id="4356994at2759"/>
<evidence type="ECO:0000259" key="3">
    <source>
        <dbReference type="PROSITE" id="PS50048"/>
    </source>
</evidence>
<dbReference type="SMART" id="SM00066">
    <property type="entry name" value="GAL4"/>
    <property type="match status" value="1"/>
</dbReference>
<dbReference type="InterPro" id="IPR053181">
    <property type="entry name" value="EcdB-like_regulator"/>
</dbReference>
<keyword evidence="5" id="KW-1185">Reference proteome</keyword>
<evidence type="ECO:0000313" key="4">
    <source>
        <dbReference type="EMBL" id="PMD41674.1"/>
    </source>
</evidence>
<dbReference type="SUPFAM" id="SSF57701">
    <property type="entry name" value="Zn2/Cys6 DNA-binding domain"/>
    <property type="match status" value="1"/>
</dbReference>
<dbReference type="Pfam" id="PF00172">
    <property type="entry name" value="Zn_clus"/>
    <property type="match status" value="1"/>
</dbReference>
<dbReference type="GO" id="GO:0000981">
    <property type="term" value="F:DNA-binding transcription factor activity, RNA polymerase II-specific"/>
    <property type="evidence" value="ECO:0007669"/>
    <property type="project" value="InterPro"/>
</dbReference>
<dbReference type="Proteomes" id="UP000235786">
    <property type="component" value="Unassembled WGS sequence"/>
</dbReference>
<proteinExistence type="predicted"/>
<sequence length="555" mass="62547">RRPAPRGTAAYPRKRANTACQVCRARRTKCDNKKPSCSFCEQVGAKCISSAVDLSAFDPASLKILERLDQLEERLLAQQQQQFQPSDHAGDPIPSQPEPQFHSLSTHIVDVLSWPVFEDQFKAHLDMKSLLRRVPPDSIVCSPASDLYTIANGPDSRSGMELLDAFLQYVHVKNPILDEGRIRQMVHRINLEGFGWDPESCLVLIIYALGTIASSFGESSSTPANLGRATSYFNASQKRIGTLLGNGGTLEAQCFFFSGVYLMSALQPVPAWRHFVQALACCQEFEFAKQALFIESSGVFNSPGGPTAEESVYWACWKSELELRVLLQLPDFSANDFAYPRLFPTPPAGSGNEEHRAWYYYLAEIALRRLDTRVRSEICHTPRPNNVQAFVELSQAIPSYEDQINSWMRSLPDAMNLQTPEADDDVLKFILRGHMMNFYEMIYWPFLDAVINQRECFVAVEAYGRKGLHCCIERIRLNKPGFKHRHHGTWFMLQSCTRSALVLLAAARSPRAAGLNPDGGREAVIDVMEMLRFWEHEVGDAGDRLRILESLFESV</sequence>
<dbReference type="InterPro" id="IPR036864">
    <property type="entry name" value="Zn2-C6_fun-type_DNA-bd_sf"/>
</dbReference>
<gene>
    <name evidence="4" type="ORF">L207DRAFT_409379</name>
</gene>
<feature type="non-terminal residue" evidence="4">
    <location>
        <position position="1"/>
    </location>
</feature>
<dbReference type="AlphaFoldDB" id="A0A2J6RT38"/>
<feature type="region of interest" description="Disordered" evidence="2">
    <location>
        <begin position="78"/>
        <end position="100"/>
    </location>
</feature>